<keyword evidence="3" id="KW-0378">Hydrolase</keyword>
<dbReference type="PANTHER" id="PTHR10963">
    <property type="entry name" value="GLYCOSYL HYDROLASE-RELATED"/>
    <property type="match status" value="1"/>
</dbReference>
<dbReference type="PANTHER" id="PTHR10963:SF55">
    <property type="entry name" value="GLYCOSIDE HYDROLASE FAMILY 16 PROTEIN"/>
    <property type="match status" value="1"/>
</dbReference>
<dbReference type="OrthoDB" id="273319at2"/>
<organism evidence="3 4">
    <name type="scientific">Amycolatopsis pithecellobii</name>
    <dbReference type="NCBI Taxonomy" id="664692"/>
    <lineage>
        <taxon>Bacteria</taxon>
        <taxon>Bacillati</taxon>
        <taxon>Actinomycetota</taxon>
        <taxon>Actinomycetes</taxon>
        <taxon>Pseudonocardiales</taxon>
        <taxon>Pseudonocardiaceae</taxon>
        <taxon>Amycolatopsis</taxon>
    </lineage>
</organism>
<comment type="caution">
    <text evidence="3">The sequence shown here is derived from an EMBL/GenBank/DDBJ whole genome shotgun (WGS) entry which is preliminary data.</text>
</comment>
<evidence type="ECO:0000313" key="4">
    <source>
        <dbReference type="Proteomes" id="UP000440096"/>
    </source>
</evidence>
<dbReference type="Gene3D" id="2.60.120.200">
    <property type="match status" value="1"/>
</dbReference>
<dbReference type="InterPro" id="IPR013320">
    <property type="entry name" value="ConA-like_dom_sf"/>
</dbReference>
<gene>
    <name evidence="3" type="ORF">GKO32_13095</name>
</gene>
<protein>
    <submittedName>
        <fullName evidence="3">Family 16 glycosylhydrolase</fullName>
    </submittedName>
</protein>
<dbReference type="EMBL" id="WMBA01000016">
    <property type="protein sequence ID" value="MTD54907.1"/>
    <property type="molecule type" value="Genomic_DNA"/>
</dbReference>
<dbReference type="Pfam" id="PF00722">
    <property type="entry name" value="Glyco_hydro_16"/>
    <property type="match status" value="1"/>
</dbReference>
<keyword evidence="4" id="KW-1185">Reference proteome</keyword>
<reference evidence="3 4" key="1">
    <citation type="submission" date="2019-11" db="EMBL/GenBank/DDBJ databases">
        <title>Draft genome of Amycolatopsis RM579.</title>
        <authorList>
            <person name="Duangmal K."/>
            <person name="Mingma R."/>
        </authorList>
    </citation>
    <scope>NUCLEOTIDE SEQUENCE [LARGE SCALE GENOMIC DNA]</scope>
    <source>
        <strain evidence="3 4">RM579</strain>
    </source>
</reference>
<dbReference type="InterPro" id="IPR050546">
    <property type="entry name" value="Glycosyl_Hydrlase_16"/>
</dbReference>
<dbReference type="CDD" id="cd00413">
    <property type="entry name" value="Glyco_hydrolase_16"/>
    <property type="match status" value="1"/>
</dbReference>
<sequence>MSTSRSAADRVRLLSAGLVTARQRPAWCTRRVKSWLVVVLMLLTACSGDAGGSPPQAPEDFDGSALDATRWVAYNGFNQASGETWQAAQCTVSDGLLRLRADSSGICGVASRTQRTYGKTEVRARFPAPAGQGLAPVFLYWPEHDADWPQAGEIDWLECYDTSRQSFGSWIHYAGPGGGDDSDYAGDFRVDMTQWHTYGVEWSPSQVRVSVDGQVWHVYSRHLPTGPMHLVFQINRIGPVTGTAEVDIDWVHESG</sequence>
<dbReference type="GO" id="GO:0005975">
    <property type="term" value="P:carbohydrate metabolic process"/>
    <property type="evidence" value="ECO:0007669"/>
    <property type="project" value="InterPro"/>
</dbReference>
<name>A0A6N7YPH3_9PSEU</name>
<evidence type="ECO:0000313" key="3">
    <source>
        <dbReference type="EMBL" id="MTD54907.1"/>
    </source>
</evidence>
<dbReference type="GO" id="GO:0004553">
    <property type="term" value="F:hydrolase activity, hydrolyzing O-glycosyl compounds"/>
    <property type="evidence" value="ECO:0007669"/>
    <property type="project" value="InterPro"/>
</dbReference>
<accession>A0A6N7YPH3</accession>
<dbReference type="AlphaFoldDB" id="A0A6N7YPH3"/>
<dbReference type="PROSITE" id="PS51762">
    <property type="entry name" value="GH16_2"/>
    <property type="match status" value="1"/>
</dbReference>
<dbReference type="Proteomes" id="UP000440096">
    <property type="component" value="Unassembled WGS sequence"/>
</dbReference>
<comment type="similarity">
    <text evidence="1">Belongs to the glycosyl hydrolase 16 family.</text>
</comment>
<evidence type="ECO:0000259" key="2">
    <source>
        <dbReference type="PROSITE" id="PS51762"/>
    </source>
</evidence>
<feature type="domain" description="GH16" evidence="2">
    <location>
        <begin position="48"/>
        <end position="255"/>
    </location>
</feature>
<dbReference type="InterPro" id="IPR000757">
    <property type="entry name" value="Beta-glucanase-like"/>
</dbReference>
<dbReference type="SUPFAM" id="SSF49899">
    <property type="entry name" value="Concanavalin A-like lectins/glucanases"/>
    <property type="match status" value="1"/>
</dbReference>
<proteinExistence type="inferred from homology"/>
<evidence type="ECO:0000256" key="1">
    <source>
        <dbReference type="ARBA" id="ARBA00006865"/>
    </source>
</evidence>